<reference evidence="1" key="1">
    <citation type="journal article" date="2021" name="Proc. Natl. Acad. Sci. U.S.A.">
        <title>A Catalog of Tens of Thousands of Viruses from Human Metagenomes Reveals Hidden Associations with Chronic Diseases.</title>
        <authorList>
            <person name="Tisza M.J."/>
            <person name="Buck C.B."/>
        </authorList>
    </citation>
    <scope>NUCLEOTIDE SEQUENCE</scope>
    <source>
        <strain evidence="1">CtGgs6</strain>
    </source>
</reference>
<protein>
    <submittedName>
        <fullName evidence="1">Uncharacterized protein</fullName>
    </submittedName>
</protein>
<dbReference type="EMBL" id="BK016132">
    <property type="protein sequence ID" value="DAF97341.1"/>
    <property type="molecule type" value="Genomic_DNA"/>
</dbReference>
<sequence length="67" mass="7771">MDRDITTQLDQIKSLCSGLPEWALNYIMKYSQALIAKARAEQKAREYAQFLTAKTRAEQKAREYDEA</sequence>
<name>A0A8S5US89_9CAUD</name>
<evidence type="ECO:0000313" key="1">
    <source>
        <dbReference type="EMBL" id="DAF97341.1"/>
    </source>
</evidence>
<organism evidence="1">
    <name type="scientific">Myoviridae sp. ctGgs6</name>
    <dbReference type="NCBI Taxonomy" id="2825072"/>
    <lineage>
        <taxon>Viruses</taxon>
        <taxon>Duplodnaviria</taxon>
        <taxon>Heunggongvirae</taxon>
        <taxon>Uroviricota</taxon>
        <taxon>Caudoviricetes</taxon>
    </lineage>
</organism>
<proteinExistence type="predicted"/>
<accession>A0A8S5US89</accession>